<feature type="transmembrane region" description="Helical" evidence="5">
    <location>
        <begin position="218"/>
        <end position="238"/>
    </location>
</feature>
<evidence type="ECO:0000313" key="7">
    <source>
        <dbReference type="EMBL" id="OGL87211.1"/>
    </source>
</evidence>
<proteinExistence type="predicted"/>
<feature type="transmembrane region" description="Helical" evidence="5">
    <location>
        <begin position="453"/>
        <end position="471"/>
    </location>
</feature>
<sequence length="481" mass="54309">MTKTEVQYWIAGLLLADLLSFLGHYEPTVSQALFIIAVTAFLVVSLRNLELALLITLAEIFVGSKGYLFLFTYNDITISFRLAAFIILFLVSLQQIKNLDKEAILKLVGWAKPILALGFIVFLSFIRGLAHGYGFWQVFFDANAYFFLGLLLPLFIVTQKKEFLERVAYLLFYSAVYLSVKTLLLLYFFTHQFEFFLPDLYQWVRHSGVGEITWTTTGAWRIFIQSQIYVLVAWWMVASKSEPDYSILISPKIIFILSLFMSALLISFSRSFWFGLILSMGAVGFWKLYNRQFKELAMLTMASIISFVLGIVIIIGVMKIPLPAASTDGTLNLSERLQIEEAASSRWNLLTPLWSAVKKNMIWGAGFGAAVTYTSNDPRVRSLSPDGRYTTTAFEWGYLDIWLKIGLLGLAVYVWIIWKIFSAASQTLNLNSSLAGLLTGLLAVAAVHVASPYLNHPLGLGLVLLLYTLTVSRPDFKRFYG</sequence>
<organism evidence="7 8">
    <name type="scientific">Candidatus Uhrbacteria bacterium RIFCSPLOWO2_02_FULL_48_12</name>
    <dbReference type="NCBI Taxonomy" id="1802407"/>
    <lineage>
        <taxon>Bacteria</taxon>
        <taxon>Candidatus Uhriibacteriota</taxon>
    </lineage>
</organism>
<dbReference type="InterPro" id="IPR007016">
    <property type="entry name" value="O-antigen_ligase-rel_domated"/>
</dbReference>
<keyword evidence="2 5" id="KW-0812">Transmembrane</keyword>
<evidence type="ECO:0000256" key="4">
    <source>
        <dbReference type="ARBA" id="ARBA00023136"/>
    </source>
</evidence>
<feature type="transmembrane region" description="Helical" evidence="5">
    <location>
        <begin position="169"/>
        <end position="189"/>
    </location>
</feature>
<comment type="caution">
    <text evidence="7">The sequence shown here is derived from an EMBL/GenBank/DDBJ whole genome shotgun (WGS) entry which is preliminary data.</text>
</comment>
<protein>
    <recommendedName>
        <fullName evidence="6">O-antigen ligase-related domain-containing protein</fullName>
    </recommendedName>
</protein>
<feature type="transmembrane region" description="Helical" evidence="5">
    <location>
        <begin position="138"/>
        <end position="157"/>
    </location>
</feature>
<dbReference type="Proteomes" id="UP000178723">
    <property type="component" value="Unassembled WGS sequence"/>
</dbReference>
<evidence type="ECO:0000313" key="8">
    <source>
        <dbReference type="Proteomes" id="UP000178723"/>
    </source>
</evidence>
<dbReference type="GO" id="GO:0016020">
    <property type="term" value="C:membrane"/>
    <property type="evidence" value="ECO:0007669"/>
    <property type="project" value="UniProtKB-SubCell"/>
</dbReference>
<accession>A0A1F7V9T4</accession>
<dbReference type="Pfam" id="PF04932">
    <property type="entry name" value="Wzy_C"/>
    <property type="match status" value="1"/>
</dbReference>
<reference evidence="7 8" key="1">
    <citation type="journal article" date="2016" name="Nat. Commun.">
        <title>Thousands of microbial genomes shed light on interconnected biogeochemical processes in an aquifer system.</title>
        <authorList>
            <person name="Anantharaman K."/>
            <person name="Brown C.T."/>
            <person name="Hug L.A."/>
            <person name="Sharon I."/>
            <person name="Castelle C.J."/>
            <person name="Probst A.J."/>
            <person name="Thomas B.C."/>
            <person name="Singh A."/>
            <person name="Wilkins M.J."/>
            <person name="Karaoz U."/>
            <person name="Brodie E.L."/>
            <person name="Williams K.H."/>
            <person name="Hubbard S.S."/>
            <person name="Banfield J.F."/>
        </authorList>
    </citation>
    <scope>NUCLEOTIDE SEQUENCE [LARGE SCALE GENOMIC DNA]</scope>
</reference>
<evidence type="ECO:0000256" key="5">
    <source>
        <dbReference type="SAM" id="Phobius"/>
    </source>
</evidence>
<name>A0A1F7V9T4_9BACT</name>
<keyword evidence="4 5" id="KW-0472">Membrane</keyword>
<dbReference type="EMBL" id="MGEP01000030">
    <property type="protein sequence ID" value="OGL87211.1"/>
    <property type="molecule type" value="Genomic_DNA"/>
</dbReference>
<comment type="subcellular location">
    <subcellularLocation>
        <location evidence="1">Membrane</location>
        <topology evidence="1">Multi-pass membrane protein</topology>
    </subcellularLocation>
</comment>
<feature type="domain" description="O-antigen ligase-related" evidence="6">
    <location>
        <begin position="257"/>
        <end position="414"/>
    </location>
</feature>
<feature type="transmembrane region" description="Helical" evidence="5">
    <location>
        <begin position="67"/>
        <end position="91"/>
    </location>
</feature>
<feature type="transmembrane region" description="Helical" evidence="5">
    <location>
        <begin position="401"/>
        <end position="421"/>
    </location>
</feature>
<feature type="transmembrane region" description="Helical" evidence="5">
    <location>
        <begin position="103"/>
        <end position="126"/>
    </location>
</feature>
<feature type="transmembrane region" description="Helical" evidence="5">
    <location>
        <begin position="428"/>
        <end position="447"/>
    </location>
</feature>
<evidence type="ECO:0000256" key="1">
    <source>
        <dbReference type="ARBA" id="ARBA00004141"/>
    </source>
</evidence>
<keyword evidence="3 5" id="KW-1133">Transmembrane helix</keyword>
<feature type="transmembrane region" description="Helical" evidence="5">
    <location>
        <begin position="296"/>
        <end position="318"/>
    </location>
</feature>
<evidence type="ECO:0000256" key="2">
    <source>
        <dbReference type="ARBA" id="ARBA00022692"/>
    </source>
</evidence>
<evidence type="ECO:0000256" key="3">
    <source>
        <dbReference type="ARBA" id="ARBA00022989"/>
    </source>
</evidence>
<feature type="transmembrane region" description="Helical" evidence="5">
    <location>
        <begin position="245"/>
        <end position="266"/>
    </location>
</feature>
<evidence type="ECO:0000259" key="6">
    <source>
        <dbReference type="Pfam" id="PF04932"/>
    </source>
</evidence>
<feature type="transmembrane region" description="Helical" evidence="5">
    <location>
        <begin position="272"/>
        <end position="289"/>
    </location>
</feature>
<gene>
    <name evidence="7" type="ORF">A3I40_03565</name>
</gene>
<feature type="transmembrane region" description="Helical" evidence="5">
    <location>
        <begin position="32"/>
        <end position="55"/>
    </location>
</feature>
<dbReference type="STRING" id="1802407.A3I40_03565"/>
<dbReference type="AlphaFoldDB" id="A0A1F7V9T4"/>